<feature type="transmembrane region" description="Helical" evidence="2">
    <location>
        <begin position="205"/>
        <end position="226"/>
    </location>
</feature>
<keyword evidence="2" id="KW-0812">Transmembrane</keyword>
<name>A0A9W7BKT9_9STRA</name>
<keyword evidence="4" id="KW-1185">Reference proteome</keyword>
<feature type="transmembrane region" description="Helical" evidence="2">
    <location>
        <begin position="173"/>
        <end position="199"/>
    </location>
</feature>
<feature type="transmembrane region" description="Helical" evidence="2">
    <location>
        <begin position="127"/>
        <end position="152"/>
    </location>
</feature>
<feature type="region of interest" description="Disordered" evidence="1">
    <location>
        <begin position="1"/>
        <end position="21"/>
    </location>
</feature>
<evidence type="ECO:0000313" key="4">
    <source>
        <dbReference type="Proteomes" id="UP001165085"/>
    </source>
</evidence>
<proteinExistence type="predicted"/>
<feature type="compositionally biased region" description="Low complexity" evidence="1">
    <location>
        <begin position="10"/>
        <end position="21"/>
    </location>
</feature>
<dbReference type="AlphaFoldDB" id="A0A9W7BKT9"/>
<feature type="transmembrane region" description="Helical" evidence="2">
    <location>
        <begin position="58"/>
        <end position="79"/>
    </location>
</feature>
<reference evidence="4" key="1">
    <citation type="journal article" date="2023" name="Commun. Biol.">
        <title>Genome analysis of Parmales, the sister group of diatoms, reveals the evolutionary specialization of diatoms from phago-mixotrophs to photoautotrophs.</title>
        <authorList>
            <person name="Ban H."/>
            <person name="Sato S."/>
            <person name="Yoshikawa S."/>
            <person name="Yamada K."/>
            <person name="Nakamura Y."/>
            <person name="Ichinomiya M."/>
            <person name="Sato N."/>
            <person name="Blanc-Mathieu R."/>
            <person name="Endo H."/>
            <person name="Kuwata A."/>
            <person name="Ogata H."/>
        </authorList>
    </citation>
    <scope>NUCLEOTIDE SEQUENCE [LARGE SCALE GENOMIC DNA]</scope>
    <source>
        <strain evidence="4">NIES 3701</strain>
    </source>
</reference>
<feature type="transmembrane region" description="Helical" evidence="2">
    <location>
        <begin position="273"/>
        <end position="291"/>
    </location>
</feature>
<feature type="transmembrane region" description="Helical" evidence="2">
    <location>
        <begin position="516"/>
        <end position="536"/>
    </location>
</feature>
<accession>A0A9W7BKT9</accession>
<protein>
    <submittedName>
        <fullName evidence="3">Uncharacterized protein</fullName>
    </submittedName>
</protein>
<feature type="transmembrane region" description="Helical" evidence="2">
    <location>
        <begin position="419"/>
        <end position="445"/>
    </location>
</feature>
<keyword evidence="2" id="KW-1133">Transmembrane helix</keyword>
<keyword evidence="2" id="KW-0472">Membrane</keyword>
<sequence length="714" mass="77737">MASLSPSPDPSQKPSQTTPSPSYVPPWFQKMMTVLYSLQFTLQVIVTFFCAKRSEPDWRIALTVVGLVGVTAADGLFLFDVHNYRVSGRQAADVAAGRYFWHPFPSEAARPSQMIAPPMQRSPPKQLVAGVFCGGVLVAINSILFNVAYVEIGERGAPYSEELSNTSWVAINIFGWVTSLVAFAGAYVILWLVIINSIWLYERTLTVRSGLHIILGSFGPFFIYVLSTQSMRGHINTWEAGYHLIPRTIFELLLFTKPTYIWLQYRPLDSKKLAAVFLPLVSMYLTVAVVANTGLKSSNFDMVLAQATIVVMVPMGKVIVFYNTSKSQAVAPAVANEPPPPPRGSLANAAAGPEMNCLLMPLQSWTTLMPRMISLYIASFFDVGTTGISIDTLSVLACTAVRMAFWSCSWGTAKWFSPVWMNAIGVMWPLYMGTYLTSALVVYLAEDLPTFVFLLGLDALTRGCSVLPNAFKLRARSTELASKALQKLGTKNAQQQQKMAEIMLKMLANNVMDRQGTYAIVVLLGAVLVVDLVATGSGVVPRGALLCPSDTALKSVVWNFGKIIAIFVVFLGTAEAEAKLLKRVLLLPVMDDDTTSIMNQITLPGGIVQPAAVSGAEPKVAADDGAAASERTITKADTIVAWERAVSHAIFGNKLVSVCMTAGCLVAPWAYSLHFMSPCHPPEREVTGITEYTWFCHALLDAVQGGLIDPINEK</sequence>
<dbReference type="EMBL" id="BRXY01000337">
    <property type="protein sequence ID" value="GMH88030.1"/>
    <property type="molecule type" value="Genomic_DNA"/>
</dbReference>
<gene>
    <name evidence="3" type="ORF">TrST_g11104</name>
</gene>
<dbReference type="Proteomes" id="UP001165085">
    <property type="component" value="Unassembled WGS sequence"/>
</dbReference>
<evidence type="ECO:0000256" key="2">
    <source>
        <dbReference type="SAM" id="Phobius"/>
    </source>
</evidence>
<organism evidence="3 4">
    <name type="scientific">Triparma strigata</name>
    <dbReference type="NCBI Taxonomy" id="1606541"/>
    <lineage>
        <taxon>Eukaryota</taxon>
        <taxon>Sar</taxon>
        <taxon>Stramenopiles</taxon>
        <taxon>Ochrophyta</taxon>
        <taxon>Bolidophyceae</taxon>
        <taxon>Parmales</taxon>
        <taxon>Triparmaceae</taxon>
        <taxon>Triparma</taxon>
    </lineage>
</organism>
<evidence type="ECO:0000313" key="3">
    <source>
        <dbReference type="EMBL" id="GMH88030.1"/>
    </source>
</evidence>
<feature type="transmembrane region" description="Helical" evidence="2">
    <location>
        <begin position="303"/>
        <end position="322"/>
    </location>
</feature>
<comment type="caution">
    <text evidence="3">The sequence shown here is derived from an EMBL/GenBank/DDBJ whole genome shotgun (WGS) entry which is preliminary data.</text>
</comment>
<evidence type="ECO:0000256" key="1">
    <source>
        <dbReference type="SAM" id="MobiDB-lite"/>
    </source>
</evidence>
<feature type="transmembrane region" description="Helical" evidence="2">
    <location>
        <begin position="31"/>
        <end position="51"/>
    </location>
</feature>
<dbReference type="OrthoDB" id="10369579at2759"/>
<feature type="transmembrane region" description="Helical" evidence="2">
    <location>
        <begin position="556"/>
        <end position="574"/>
    </location>
</feature>